<comment type="caution">
    <text evidence="8">The sequence shown here is derived from an EMBL/GenBank/DDBJ whole genome shotgun (WGS) entry which is preliminary data.</text>
</comment>
<keyword evidence="1" id="KW-0732">Signal</keyword>
<dbReference type="EMBL" id="QXGB01000197">
    <property type="protein sequence ID" value="KAE9225208.1"/>
    <property type="molecule type" value="Genomic_DNA"/>
</dbReference>
<dbReference type="Proteomes" id="UP000441208">
    <property type="component" value="Unassembled WGS sequence"/>
</dbReference>
<name>A0A6A3YPC1_9STRA</name>
<evidence type="ECO:0000313" key="11">
    <source>
        <dbReference type="EMBL" id="KAE9344224.1"/>
    </source>
</evidence>
<dbReference type="EMBL" id="QXGD01000872">
    <property type="protein sequence ID" value="KAE9221772.1"/>
    <property type="molecule type" value="Genomic_DNA"/>
</dbReference>
<evidence type="ECO:0000313" key="21">
    <source>
        <dbReference type="Proteomes" id="UP000488956"/>
    </source>
</evidence>
<dbReference type="Proteomes" id="UP000440367">
    <property type="component" value="Unassembled WGS sequence"/>
</dbReference>
<sequence length="53" mass="5981">MHTCRLELNCLVLVTLSSSYLLLSICKLNPCLDCDHPQRLALVNRRPLSTTDP</sequence>
<reference evidence="12 13" key="1">
    <citation type="submission" date="2018-08" db="EMBL/GenBank/DDBJ databases">
        <title>Genomic investigation of the strawberry pathogen Phytophthora fragariae indicates pathogenicity is determined by transcriptional variation in three key races.</title>
        <authorList>
            <person name="Adams T.M."/>
            <person name="Armitage A.D."/>
            <person name="Sobczyk M.K."/>
            <person name="Bates H.J."/>
            <person name="Dunwell J.M."/>
            <person name="Nellist C.F."/>
            <person name="Harrison R.J."/>
        </authorList>
    </citation>
    <scope>NUCLEOTIDE SEQUENCE [LARGE SCALE GENOMIC DNA]</scope>
    <source>
        <strain evidence="10 14">A4</strain>
        <strain evidence="8 15">BC-1</strain>
        <strain evidence="7 19">BC-23</strain>
        <strain evidence="9 13">NOV-27</strain>
        <strain evidence="4 16">NOV-5</strain>
        <strain evidence="6 17">NOV-71</strain>
        <strain evidence="11 20">NOV-77</strain>
        <strain evidence="2 12">NOV-9</strain>
        <strain evidence="5 21">ONT-3</strain>
        <strain evidence="3 18">SCRP245</strain>
    </source>
</reference>
<dbReference type="Proteomes" id="UP000440732">
    <property type="component" value="Unassembled WGS sequence"/>
</dbReference>
<evidence type="ECO:0000313" key="5">
    <source>
        <dbReference type="EMBL" id="KAE9113398.1"/>
    </source>
</evidence>
<dbReference type="EMBL" id="QXGF01000527">
    <property type="protein sequence ID" value="KAE8938905.1"/>
    <property type="molecule type" value="Genomic_DNA"/>
</dbReference>
<keyword evidence="13" id="KW-1185">Reference proteome</keyword>
<dbReference type="EMBL" id="QXFW01000459">
    <property type="protein sequence ID" value="KAE9011590.1"/>
    <property type="molecule type" value="Genomic_DNA"/>
</dbReference>
<dbReference type="EMBL" id="QXFY01000443">
    <property type="protein sequence ID" value="KAE9344224.1"/>
    <property type="molecule type" value="Genomic_DNA"/>
</dbReference>
<protein>
    <submittedName>
        <fullName evidence="8">Uncharacterized protein</fullName>
    </submittedName>
</protein>
<dbReference type="Proteomes" id="UP000437068">
    <property type="component" value="Unassembled WGS sequence"/>
</dbReference>
<dbReference type="EMBL" id="QXGE01000471">
    <property type="protein sequence ID" value="KAE9311520.1"/>
    <property type="molecule type" value="Genomic_DNA"/>
</dbReference>
<evidence type="ECO:0000313" key="17">
    <source>
        <dbReference type="Proteomes" id="UP000441208"/>
    </source>
</evidence>
<evidence type="ECO:0000313" key="9">
    <source>
        <dbReference type="EMBL" id="KAE9225208.1"/>
    </source>
</evidence>
<evidence type="ECO:0000313" key="4">
    <source>
        <dbReference type="EMBL" id="KAE9083773.1"/>
    </source>
</evidence>
<evidence type="ECO:0000313" key="2">
    <source>
        <dbReference type="EMBL" id="KAE8938905.1"/>
    </source>
</evidence>
<feature type="signal peptide" evidence="1">
    <location>
        <begin position="1"/>
        <end position="19"/>
    </location>
</feature>
<dbReference type="EMBL" id="QXFX01000500">
    <property type="protein sequence ID" value="KAE9113398.1"/>
    <property type="molecule type" value="Genomic_DNA"/>
</dbReference>
<evidence type="ECO:0000313" key="6">
    <source>
        <dbReference type="EMBL" id="KAE9126224.1"/>
    </source>
</evidence>
<dbReference type="EMBL" id="QXGC01001931">
    <property type="protein sequence ID" value="KAE9193598.1"/>
    <property type="molecule type" value="Genomic_DNA"/>
</dbReference>
<dbReference type="Proteomes" id="UP000433483">
    <property type="component" value="Unassembled WGS sequence"/>
</dbReference>
<evidence type="ECO:0000313" key="13">
    <source>
        <dbReference type="Proteomes" id="UP000433483"/>
    </source>
</evidence>
<evidence type="ECO:0000313" key="15">
    <source>
        <dbReference type="Proteomes" id="UP000440367"/>
    </source>
</evidence>
<proteinExistence type="predicted"/>
<evidence type="ECO:0000313" key="16">
    <source>
        <dbReference type="Proteomes" id="UP000440732"/>
    </source>
</evidence>
<evidence type="ECO:0000256" key="1">
    <source>
        <dbReference type="SAM" id="SignalP"/>
    </source>
</evidence>
<accession>A0A6A3YPC1</accession>
<gene>
    <name evidence="10" type="ORF">PF001_g9691</name>
    <name evidence="8" type="ORF">PF002_g15467</name>
    <name evidence="7" type="ORF">PF004_g20976</name>
    <name evidence="9" type="ORF">PF005_g5614</name>
    <name evidence="4" type="ORF">PF006_g26614</name>
    <name evidence="6" type="ORF">PF007_g6068</name>
    <name evidence="11" type="ORF">PF008_g9322</name>
    <name evidence="2" type="ORF">PF009_g11253</name>
    <name evidence="5" type="ORF">PF010_g10077</name>
    <name evidence="3" type="ORF">PF011_g9301</name>
</gene>
<evidence type="ECO:0000313" key="8">
    <source>
        <dbReference type="EMBL" id="KAE9221772.1"/>
    </source>
</evidence>
<dbReference type="Proteomes" id="UP000486351">
    <property type="component" value="Unassembled WGS sequence"/>
</dbReference>
<feature type="chain" id="PRO_5033874613" evidence="1">
    <location>
        <begin position="20"/>
        <end position="53"/>
    </location>
</feature>
<evidence type="ECO:0000313" key="12">
    <source>
        <dbReference type="Proteomes" id="UP000429523"/>
    </source>
</evidence>
<evidence type="ECO:0000313" key="19">
    <source>
        <dbReference type="Proteomes" id="UP000476176"/>
    </source>
</evidence>
<evidence type="ECO:0000313" key="20">
    <source>
        <dbReference type="Proteomes" id="UP000486351"/>
    </source>
</evidence>
<dbReference type="Proteomes" id="UP000460718">
    <property type="component" value="Unassembled WGS sequence"/>
</dbReference>
<evidence type="ECO:0000313" key="3">
    <source>
        <dbReference type="EMBL" id="KAE9011590.1"/>
    </source>
</evidence>
<evidence type="ECO:0000313" key="14">
    <source>
        <dbReference type="Proteomes" id="UP000437068"/>
    </source>
</evidence>
<evidence type="ECO:0000313" key="18">
    <source>
        <dbReference type="Proteomes" id="UP000460718"/>
    </source>
</evidence>
<evidence type="ECO:0000313" key="7">
    <source>
        <dbReference type="EMBL" id="KAE9193598.1"/>
    </source>
</evidence>
<dbReference type="EMBL" id="QXFZ01000220">
    <property type="protein sequence ID" value="KAE9126224.1"/>
    <property type="molecule type" value="Genomic_DNA"/>
</dbReference>
<dbReference type="Proteomes" id="UP000476176">
    <property type="component" value="Unassembled WGS sequence"/>
</dbReference>
<dbReference type="AlphaFoldDB" id="A0A6A3YPC1"/>
<evidence type="ECO:0000313" key="10">
    <source>
        <dbReference type="EMBL" id="KAE9311520.1"/>
    </source>
</evidence>
<organism evidence="8 15">
    <name type="scientific">Phytophthora fragariae</name>
    <dbReference type="NCBI Taxonomy" id="53985"/>
    <lineage>
        <taxon>Eukaryota</taxon>
        <taxon>Sar</taxon>
        <taxon>Stramenopiles</taxon>
        <taxon>Oomycota</taxon>
        <taxon>Peronosporomycetes</taxon>
        <taxon>Peronosporales</taxon>
        <taxon>Peronosporaceae</taxon>
        <taxon>Phytophthora</taxon>
    </lineage>
</organism>
<dbReference type="Proteomes" id="UP000429523">
    <property type="component" value="Unassembled WGS sequence"/>
</dbReference>
<dbReference type="Proteomes" id="UP000488956">
    <property type="component" value="Unassembled WGS sequence"/>
</dbReference>
<dbReference type="EMBL" id="QXGA01003395">
    <property type="protein sequence ID" value="KAE9083773.1"/>
    <property type="molecule type" value="Genomic_DNA"/>
</dbReference>